<name>A0AA37TEH9_9HYPH</name>
<feature type="region of interest" description="Disordered" evidence="1">
    <location>
        <begin position="133"/>
        <end position="175"/>
    </location>
</feature>
<reference evidence="3" key="1">
    <citation type="journal article" date="2019" name="Int. J. Syst. Evol. Microbiol.">
        <title>The Global Catalogue of Microorganisms (GCM) 10K type strain sequencing project: providing services to taxonomists for standard genome sequencing and annotation.</title>
        <authorList>
            <consortium name="The Broad Institute Genomics Platform"/>
            <consortium name="The Broad Institute Genome Sequencing Center for Infectious Disease"/>
            <person name="Wu L."/>
            <person name="Ma J."/>
        </authorList>
    </citation>
    <scope>NUCLEOTIDE SEQUENCE [LARGE SCALE GENOMIC DNA]</scope>
    <source>
        <strain evidence="3">NBRC 103632</strain>
    </source>
</reference>
<organism evidence="2 3">
    <name type="scientific">Methylobacterium tardum</name>
    <dbReference type="NCBI Taxonomy" id="374432"/>
    <lineage>
        <taxon>Bacteria</taxon>
        <taxon>Pseudomonadati</taxon>
        <taxon>Pseudomonadota</taxon>
        <taxon>Alphaproteobacteria</taxon>
        <taxon>Hyphomicrobiales</taxon>
        <taxon>Methylobacteriaceae</taxon>
        <taxon>Methylobacterium</taxon>
    </lineage>
</organism>
<dbReference type="EMBL" id="BSPL01000005">
    <property type="protein sequence ID" value="GLS68386.1"/>
    <property type="molecule type" value="Genomic_DNA"/>
</dbReference>
<evidence type="ECO:0000313" key="2">
    <source>
        <dbReference type="EMBL" id="GLS68386.1"/>
    </source>
</evidence>
<comment type="caution">
    <text evidence="2">The sequence shown here is derived from an EMBL/GenBank/DDBJ whole genome shotgun (WGS) entry which is preliminary data.</text>
</comment>
<accession>A0AA37TEH9</accession>
<gene>
    <name evidence="2" type="ORF">GCM10007890_03980</name>
</gene>
<protein>
    <submittedName>
        <fullName evidence="2">Uncharacterized protein</fullName>
    </submittedName>
</protein>
<proteinExistence type="predicted"/>
<feature type="compositionally biased region" description="Gly residues" evidence="1">
    <location>
        <begin position="138"/>
        <end position="147"/>
    </location>
</feature>
<keyword evidence="3" id="KW-1185">Reference proteome</keyword>
<evidence type="ECO:0000256" key="1">
    <source>
        <dbReference type="SAM" id="MobiDB-lite"/>
    </source>
</evidence>
<dbReference type="Proteomes" id="UP001157440">
    <property type="component" value="Unassembled WGS sequence"/>
</dbReference>
<dbReference type="AlphaFoldDB" id="A0AA37TEH9"/>
<evidence type="ECO:0000313" key="3">
    <source>
        <dbReference type="Proteomes" id="UP001157440"/>
    </source>
</evidence>
<sequence>MTATDNFKLAFGAFVGIKILPITVRSTVTIMGKMRLCLLTLDPAAKGSLHLEKNANLSATACSLYANSTDAKAIQGDNNATARADMICSVGGASTNRANFAPPVTTGCPGIKDSLMGSVTAPTPGDCVTVSMTAGPRPGKGPGGPGAGARCRTSDAAANASMPPYGGADRPGDRP</sequence>
<dbReference type="RefSeq" id="WP_284201225.1">
    <property type="nucleotide sequence ID" value="NZ_BSPL01000005.1"/>
</dbReference>